<reference evidence="2 3" key="1">
    <citation type="submission" date="2019-02" db="EMBL/GenBank/DDBJ databases">
        <title>Deep-cultivation of Planctomycetes and their phenomic and genomic characterization uncovers novel biology.</title>
        <authorList>
            <person name="Wiegand S."/>
            <person name="Jogler M."/>
            <person name="Boedeker C."/>
            <person name="Pinto D."/>
            <person name="Vollmers J."/>
            <person name="Rivas-Marin E."/>
            <person name="Kohn T."/>
            <person name="Peeters S.H."/>
            <person name="Heuer A."/>
            <person name="Rast P."/>
            <person name="Oberbeckmann S."/>
            <person name="Bunk B."/>
            <person name="Jeske O."/>
            <person name="Meyerdierks A."/>
            <person name="Storesund J.E."/>
            <person name="Kallscheuer N."/>
            <person name="Luecker S."/>
            <person name="Lage O.M."/>
            <person name="Pohl T."/>
            <person name="Merkel B.J."/>
            <person name="Hornburger P."/>
            <person name="Mueller R.-W."/>
            <person name="Bruemmer F."/>
            <person name="Labrenz M."/>
            <person name="Spormann A.M."/>
            <person name="Op Den Camp H."/>
            <person name="Overmann J."/>
            <person name="Amann R."/>
            <person name="Jetten M.S.M."/>
            <person name="Mascher T."/>
            <person name="Medema M.H."/>
            <person name="Devos D.P."/>
            <person name="Kaster A.-K."/>
            <person name="Ovreas L."/>
            <person name="Rohde M."/>
            <person name="Galperin M.Y."/>
            <person name="Jogler C."/>
        </authorList>
    </citation>
    <scope>NUCLEOTIDE SEQUENCE [LARGE SCALE GENOMIC DNA]</scope>
    <source>
        <strain evidence="2 3">CA13</strain>
    </source>
</reference>
<feature type="signal peptide" evidence="1">
    <location>
        <begin position="1"/>
        <end position="20"/>
    </location>
</feature>
<comment type="caution">
    <text evidence="2">The sequence shown here is derived from an EMBL/GenBank/DDBJ whole genome shotgun (WGS) entry which is preliminary data.</text>
</comment>
<gene>
    <name evidence="2" type="ORF">CA13_24770</name>
</gene>
<dbReference type="InterPro" id="IPR043504">
    <property type="entry name" value="Peptidase_S1_PA_chymotrypsin"/>
</dbReference>
<protein>
    <submittedName>
        <fullName evidence="2">Trypsin</fullName>
    </submittedName>
</protein>
<dbReference type="Gene3D" id="2.40.10.10">
    <property type="entry name" value="Trypsin-like serine proteases"/>
    <property type="match status" value="2"/>
</dbReference>
<feature type="chain" id="PRO_5022899128" evidence="1">
    <location>
        <begin position="21"/>
        <end position="265"/>
    </location>
</feature>
<keyword evidence="3" id="KW-1185">Reference proteome</keyword>
<organism evidence="2 3">
    <name type="scientific">Novipirellula herctigrandis</name>
    <dbReference type="NCBI Taxonomy" id="2527986"/>
    <lineage>
        <taxon>Bacteria</taxon>
        <taxon>Pseudomonadati</taxon>
        <taxon>Planctomycetota</taxon>
        <taxon>Planctomycetia</taxon>
        <taxon>Pirellulales</taxon>
        <taxon>Pirellulaceae</taxon>
        <taxon>Novipirellula</taxon>
    </lineage>
</organism>
<dbReference type="InterPro" id="IPR009003">
    <property type="entry name" value="Peptidase_S1_PA"/>
</dbReference>
<dbReference type="RefSeq" id="WP_419194199.1">
    <property type="nucleotide sequence ID" value="NZ_SJPJ01000001.1"/>
</dbReference>
<accession>A0A5C5Z1H9</accession>
<dbReference type="Pfam" id="PF13365">
    <property type="entry name" value="Trypsin_2"/>
    <property type="match status" value="1"/>
</dbReference>
<evidence type="ECO:0000256" key="1">
    <source>
        <dbReference type="SAM" id="SignalP"/>
    </source>
</evidence>
<dbReference type="AlphaFoldDB" id="A0A5C5Z1H9"/>
<name>A0A5C5Z1H9_9BACT</name>
<dbReference type="SUPFAM" id="SSF50494">
    <property type="entry name" value="Trypsin-like serine proteases"/>
    <property type="match status" value="1"/>
</dbReference>
<dbReference type="Proteomes" id="UP000315010">
    <property type="component" value="Unassembled WGS sequence"/>
</dbReference>
<evidence type="ECO:0000313" key="2">
    <source>
        <dbReference type="EMBL" id="TWT81030.1"/>
    </source>
</evidence>
<keyword evidence="1" id="KW-0732">Signal</keyword>
<dbReference type="EMBL" id="SJPJ01000001">
    <property type="protein sequence ID" value="TWT81030.1"/>
    <property type="molecule type" value="Genomic_DNA"/>
</dbReference>
<evidence type="ECO:0000313" key="3">
    <source>
        <dbReference type="Proteomes" id="UP000315010"/>
    </source>
</evidence>
<proteinExistence type="predicted"/>
<sequence precursor="true">MTRSLMIILALLVVYSPQFARCDDAAERLVLSTYKLSNGASTATGLVVRCEINDEESRYFVVTANHVLDQMKGDSCILVSRTRNNDGSYQRKEKQVFIRESNKPLWNKHRNHDLAILPLADSIQVDALPFESLATNEQMSMVDVGDRLSFAVFPERTEANGAGFPILRSGNIASFPITPVKNHPLFLVDATTWKGDSGGPVIHRSLRSPNGGPVVVGMILGMRNITETVRESRFVERKTDYPLGIAEVLHAVFARELITEMTTDG</sequence>